<dbReference type="Proteomes" id="UP000177723">
    <property type="component" value="Unassembled WGS sequence"/>
</dbReference>
<proteinExistence type="predicted"/>
<name>A0A1F5WQB4_9BACT</name>
<accession>A0A1F5WQB4</accession>
<sequence>MNKKTKSLIENSGLMSHLKAIDCLKNNGWSVIVSPYYYDGVSESVREIDIVAEKQFNSFHWAGSSSAQVNVQLFVECKYINQEIVLWFDKTDKDKAVEALGKATGLQIAVRRSGDISPDSFRYYKAENVAKLFSTTSGREDLIYRALSQCLRALVYYTQWAPGPIRNDFNRHPEAISHIVRYPIVVCGNFSNLKKLEFESPQNFSAKDLISPFLLETNYVYFNKAKTSAIDDYFWIDFVDLDKLEEFLKNLESEAKAILEAKSLIQNIQRTRN</sequence>
<dbReference type="AlphaFoldDB" id="A0A1F5WQB4"/>
<evidence type="ECO:0000313" key="2">
    <source>
        <dbReference type="Proteomes" id="UP000177723"/>
    </source>
</evidence>
<dbReference type="EMBL" id="MFHT01000010">
    <property type="protein sequence ID" value="OGF77873.1"/>
    <property type="molecule type" value="Genomic_DNA"/>
</dbReference>
<protein>
    <submittedName>
        <fullName evidence="1">Uncharacterized protein</fullName>
    </submittedName>
</protein>
<evidence type="ECO:0000313" key="1">
    <source>
        <dbReference type="EMBL" id="OGF77873.1"/>
    </source>
</evidence>
<gene>
    <name evidence="1" type="ORF">A3F23_02475</name>
</gene>
<organism evidence="1 2">
    <name type="scientific">Candidatus Giovannonibacteria bacterium RIFCSPHIGHO2_12_FULL_43_15</name>
    <dbReference type="NCBI Taxonomy" id="1798341"/>
    <lineage>
        <taxon>Bacteria</taxon>
        <taxon>Candidatus Giovannoniibacteriota</taxon>
    </lineage>
</organism>
<comment type="caution">
    <text evidence="1">The sequence shown here is derived from an EMBL/GenBank/DDBJ whole genome shotgun (WGS) entry which is preliminary data.</text>
</comment>
<reference evidence="1 2" key="1">
    <citation type="journal article" date="2016" name="Nat. Commun.">
        <title>Thousands of microbial genomes shed light on interconnected biogeochemical processes in an aquifer system.</title>
        <authorList>
            <person name="Anantharaman K."/>
            <person name="Brown C.T."/>
            <person name="Hug L.A."/>
            <person name="Sharon I."/>
            <person name="Castelle C.J."/>
            <person name="Probst A.J."/>
            <person name="Thomas B.C."/>
            <person name="Singh A."/>
            <person name="Wilkins M.J."/>
            <person name="Karaoz U."/>
            <person name="Brodie E.L."/>
            <person name="Williams K.H."/>
            <person name="Hubbard S.S."/>
            <person name="Banfield J.F."/>
        </authorList>
    </citation>
    <scope>NUCLEOTIDE SEQUENCE [LARGE SCALE GENOMIC DNA]</scope>
</reference>